<dbReference type="InterPro" id="IPR003344">
    <property type="entry name" value="Big_1_dom"/>
</dbReference>
<evidence type="ECO:0000256" key="4">
    <source>
        <dbReference type="ARBA" id="ARBA00023026"/>
    </source>
</evidence>
<accession>A0A7Z7YIG3</accession>
<feature type="domain" description="Big-1" evidence="10">
    <location>
        <begin position="1030"/>
        <end position="1141"/>
    </location>
</feature>
<dbReference type="EMBL" id="SIZV01000057">
    <property type="protein sequence ID" value="TBR47867.1"/>
    <property type="molecule type" value="Genomic_DNA"/>
</dbReference>
<evidence type="ECO:0000256" key="2">
    <source>
        <dbReference type="ARBA" id="ARBA00010116"/>
    </source>
</evidence>
<evidence type="ECO:0000259" key="10">
    <source>
        <dbReference type="PROSITE" id="PS51127"/>
    </source>
</evidence>
<evidence type="ECO:0000256" key="1">
    <source>
        <dbReference type="ARBA" id="ARBA00004442"/>
    </source>
</evidence>
<organism evidence="12 13">
    <name type="scientific">Escherichia albertii</name>
    <dbReference type="NCBI Taxonomy" id="208962"/>
    <lineage>
        <taxon>Bacteria</taxon>
        <taxon>Pseudomonadati</taxon>
        <taxon>Pseudomonadota</taxon>
        <taxon>Gammaproteobacteria</taxon>
        <taxon>Enterobacterales</taxon>
        <taxon>Enterobacteriaceae</taxon>
        <taxon>Escherichia</taxon>
    </lineage>
</organism>
<dbReference type="InterPro" id="IPR013783">
    <property type="entry name" value="Ig-like_fold"/>
</dbReference>
<dbReference type="InterPro" id="IPR024519">
    <property type="entry name" value="IAT_beta"/>
</dbReference>
<dbReference type="Gene3D" id="2.60.40.1080">
    <property type="match status" value="2"/>
</dbReference>
<dbReference type="InterPro" id="IPR015217">
    <property type="entry name" value="Invasin_dom_3"/>
</dbReference>
<feature type="transmembrane region" description="Helical" evidence="9">
    <location>
        <begin position="21"/>
        <end position="45"/>
    </location>
</feature>
<dbReference type="InterPro" id="IPR038177">
    <property type="entry name" value="IAT_beta_sf"/>
</dbReference>
<dbReference type="Pfam" id="PF02368">
    <property type="entry name" value="Big_2"/>
    <property type="match status" value="1"/>
</dbReference>
<evidence type="ECO:0000313" key="13">
    <source>
        <dbReference type="Proteomes" id="UP000292187"/>
    </source>
</evidence>
<dbReference type="Proteomes" id="UP000292187">
    <property type="component" value="Unassembled WGS sequence"/>
</dbReference>
<dbReference type="Pfam" id="PF09134">
    <property type="entry name" value="Invasin_D3"/>
    <property type="match status" value="3"/>
</dbReference>
<dbReference type="InterPro" id="IPR003343">
    <property type="entry name" value="Big_2"/>
</dbReference>
<dbReference type="InterPro" id="IPR051715">
    <property type="entry name" value="Intimin-Invasin_domain"/>
</dbReference>
<evidence type="ECO:0000256" key="7">
    <source>
        <dbReference type="ARBA" id="ARBA00023237"/>
    </source>
</evidence>
<dbReference type="Gene3D" id="3.10.350.10">
    <property type="entry name" value="LysM domain"/>
    <property type="match status" value="1"/>
</dbReference>
<dbReference type="SUPFAM" id="SSF49373">
    <property type="entry name" value="Invasin/intimin cell-adhesion fragments"/>
    <property type="match status" value="8"/>
</dbReference>
<comment type="caution">
    <text evidence="12">The sequence shown here is derived from an EMBL/GenBank/DDBJ whole genome shotgun (WGS) entry which is preliminary data.</text>
</comment>
<keyword evidence="5 9" id="KW-0472">Membrane</keyword>
<dbReference type="InterPro" id="IPR018392">
    <property type="entry name" value="LysM"/>
</dbReference>
<dbReference type="InterPro" id="IPR003535">
    <property type="entry name" value="Intimin/invasin_bac"/>
</dbReference>
<evidence type="ECO:0000256" key="3">
    <source>
        <dbReference type="ARBA" id="ARBA00017346"/>
    </source>
</evidence>
<dbReference type="PANTHER" id="PTHR39576:SF2">
    <property type="entry name" value="ATTACHING AND EFFACING PROTEIN HOMOLOG-RELATED"/>
    <property type="match status" value="1"/>
</dbReference>
<feature type="domain" description="LysM" evidence="11">
    <location>
        <begin position="65"/>
        <end position="113"/>
    </location>
</feature>
<dbReference type="Gene3D" id="2.40.160.160">
    <property type="entry name" value="Inverse autotransporter, beta-domain"/>
    <property type="match status" value="1"/>
</dbReference>
<evidence type="ECO:0000256" key="9">
    <source>
        <dbReference type="SAM" id="Phobius"/>
    </source>
</evidence>
<dbReference type="PANTHER" id="PTHR39576">
    <property type="entry name" value="ATTACHING AND EFFACING PROTEIN HOMOLOG-RELATED-RELATED"/>
    <property type="match status" value="1"/>
</dbReference>
<evidence type="ECO:0000256" key="6">
    <source>
        <dbReference type="ARBA" id="ARBA00023157"/>
    </source>
</evidence>
<dbReference type="SUPFAM" id="SSF54106">
    <property type="entry name" value="LysM domain"/>
    <property type="match status" value="1"/>
</dbReference>
<dbReference type="FunFam" id="2.40.160.160:FF:000001">
    <property type="entry name" value="Intimin-like inverse autotransporter SinH"/>
    <property type="match status" value="1"/>
</dbReference>
<dbReference type="InterPro" id="IPR036779">
    <property type="entry name" value="LysM_dom_sf"/>
</dbReference>
<name>A0A7Z7YIG3_ESCAL</name>
<keyword evidence="9" id="KW-1133">Transmembrane helix</keyword>
<dbReference type="Pfam" id="PF01476">
    <property type="entry name" value="LysM"/>
    <property type="match status" value="1"/>
</dbReference>
<evidence type="ECO:0000313" key="12">
    <source>
        <dbReference type="EMBL" id="TBR47867.1"/>
    </source>
</evidence>
<dbReference type="PRINTS" id="PR01369">
    <property type="entry name" value="INTIMIN"/>
</dbReference>
<keyword evidence="9" id="KW-0812">Transmembrane</keyword>
<dbReference type="InterPro" id="IPR008964">
    <property type="entry name" value="Invasin/intimin_cell_adhesion"/>
</dbReference>
<dbReference type="RefSeq" id="WP_105175629.1">
    <property type="nucleotide sequence ID" value="NZ_PTTE01000040.1"/>
</dbReference>
<dbReference type="CDD" id="cd00118">
    <property type="entry name" value="LysM"/>
    <property type="match status" value="1"/>
</dbReference>
<keyword evidence="4" id="KW-0843">Virulence</keyword>
<evidence type="ECO:0000256" key="8">
    <source>
        <dbReference type="ARBA" id="ARBA00029955"/>
    </source>
</evidence>
<dbReference type="Pfam" id="PF11924">
    <property type="entry name" value="IAT_beta"/>
    <property type="match status" value="1"/>
</dbReference>
<dbReference type="PROSITE" id="PS51127">
    <property type="entry name" value="BIG1"/>
    <property type="match status" value="3"/>
</dbReference>
<evidence type="ECO:0000259" key="11">
    <source>
        <dbReference type="PROSITE" id="PS51782"/>
    </source>
</evidence>
<dbReference type="GO" id="GO:0007155">
    <property type="term" value="P:cell adhesion"/>
    <property type="evidence" value="ECO:0007669"/>
    <property type="project" value="InterPro"/>
</dbReference>
<reference evidence="12 13" key="1">
    <citation type="submission" date="2019-02" db="EMBL/GenBank/DDBJ databases">
        <title>Draft genome sequence of Escherichia albertii strain Mex-12/320a, isolated from an infant with diarrhea, harboring virulence genes associated with diarrheagenic strains of enteropathogenic E. coli.</title>
        <authorList>
            <person name="Maldonado-Puga S."/>
            <person name="Meza-Segura M."/>
            <person name="Zaidi M.B."/>
            <person name="Estrada-Garcia T."/>
        </authorList>
    </citation>
    <scope>NUCLEOTIDE SEQUENCE [LARGE SCALE GENOMIC DNA]</scope>
    <source>
        <strain evidence="12 13">Mex-12/320a</strain>
    </source>
</reference>
<evidence type="ECO:0000256" key="5">
    <source>
        <dbReference type="ARBA" id="ARBA00023136"/>
    </source>
</evidence>
<comment type="similarity">
    <text evidence="2">Belongs to the intimin/invasin family.</text>
</comment>
<dbReference type="PROSITE" id="PS51782">
    <property type="entry name" value="LYSM"/>
    <property type="match status" value="1"/>
</dbReference>
<sequence>MNKKTYLYKKTQSKKSRAVNGITWLNILIQIAYPFAGVFSSNVAYAENEKRFISQQKIDKTIRTKPYTLTEGDTLSSIAKKYNMNIQELKKINQFRGFSRGIENVTAGDEIDVPVTPFIPVIWENDEIDNTIDDKKLSSLASQTAISLSNYTMAEIVSSKAREMAIDKVNSKAQQWLNHFGNARVKLDTDEKFSLQNSQVDLLVPLYEKGNSLLFSQGSLHYTDDRFMSNLGVGYRRYNDGWMLGGNTFFDYDLSRDHARLGAGVEYWRDFLKLGVNGYFRITNWKNSPDMIDYEERPANGWDIHAQTWIPALPQLGAELGYEQYYGENVALFGKNKQQRNPHAMTIGVNYTPFPLLTFNTEYKEGRAGENDARIGVQVNYQPGIDWKQQINPDAVATMRTLAGNRYDFVERNNNIVLEYKKKEIISLKTVKLVSGYAGEKKSLGVSVNSKYGVERINWTASELISAGGKIVSDGGTNYSVILPDYQYDNNGVNTYTIQAVAIDKKGNVSEKSEVQVTVTQAAIDVKMSTLSPESMVIPADGKTQKQLVLKINDKKGNPVDLNESEISIQKETKNKGGTGAKLTPFIRQNAGEYVTTLTAGTEFEKFSVIPVARNTRLASADITITKEYRSSLNVMPTEIIAGKEKATVRVIVRNANGDLQDGMEDKIKLSFSPDLSITPTNFVKVAEGVYEAQVSGKKSGITTISASVNGAPITEQMKLNIRADKTSATVKGNISVTPTQAMVGETVTYMATLVDKYDNVLGEGIPVTWSTNSGSTLEATVTNTDRSGTAKVTLTRLLPGIAKVSLILPSETINAPDVLFSEGAPDDKSSVLTLTPESIMAGKEFAKLELLLKDKKGNPLSGQIVKGVSDNNTVTVSDAQEDDSNPGHYTMVVTGSKSGVANLSVMVNNKAFTQTKKLTVKGDADSWQIAQVVSSRDQFVAGDNNGVTYSVTVTDAYGNKLPNVVVSWQLQGQAENFEPVSRTDNNGVATTKVKSNISGKLIMTAYLDEKNKKQASTVTVIPGALDTSKSSFSVDKKSIGADGKDTATMTVILKDKYDNGITGKKINIDSRNSLTGFSLSPAIEAGNGIYQVRATSTNKGQVTLQANVDGEKIGSDITITVGATTPEIRFDNAQHKVSYVKNFTASQTPKGIPDGVQQMWSSSLPEVASVDSSTGQVKLHKSGVATITVQTSGNGQYNPAQASYELIVDKASPKLKSAQDIIQTKWNDNIDNTVNISFGNSDVGGGELSLEYEVDDSTVATVSSNGTVTKVKPGSTNITVSTKGNERFKSETIKIPYILNKGIHSIEFGKKTEETNSNAKYKIQSPNVGVPAELETRWESSNPNAIKINEKGEVISLGEGQSRLTLSVLANEFYEQSSGYYDVEVYTKPVIGIYDVQYTSQGESHTSGEWKPFYTSDSIKFNWRTQDKYKAPSKVSVALKNQNTGENVYSKEYTSIEEFENKNETIAANKSFWDKNLVLEIIYHGRGGAENSVYSKNISVKALTPPELKGVGFSLMSYIAWNNDNSPAGMCRKNLLEGLRHVIIAPRAKFDFGGNTLIEPLTLDLKQVATQGYGAVSKEIISQEKIIGSGDYYSSDLGAGSVNSMGSDCWENYWGNHTVEAKLKFRGKTYTYKDSTAISWDGFGKNMSGKNNFKPLSGTWN</sequence>
<dbReference type="Gene3D" id="2.60.40.10">
    <property type="entry name" value="Immunoglobulins"/>
    <property type="match status" value="7"/>
</dbReference>
<keyword evidence="6" id="KW-1015">Disulfide bond</keyword>
<dbReference type="GO" id="GO:0009279">
    <property type="term" value="C:cell outer membrane"/>
    <property type="evidence" value="ECO:0007669"/>
    <property type="project" value="UniProtKB-SubCell"/>
</dbReference>
<feature type="domain" description="Big-1" evidence="10">
    <location>
        <begin position="732"/>
        <end position="822"/>
    </location>
</feature>
<dbReference type="Pfam" id="PF02369">
    <property type="entry name" value="Big_1"/>
    <property type="match status" value="2"/>
</dbReference>
<comment type="subcellular location">
    <subcellularLocation>
        <location evidence="1">Cell outer membrane</location>
    </subcellularLocation>
</comment>
<proteinExistence type="inferred from homology"/>
<keyword evidence="7" id="KW-0998">Cell outer membrane</keyword>
<dbReference type="SMART" id="SM00634">
    <property type="entry name" value="BID_1"/>
    <property type="match status" value="5"/>
</dbReference>
<protein>
    <recommendedName>
        <fullName evidence="3">Intimin</fullName>
    </recommendedName>
    <alternativeName>
        <fullName evidence="8">Attaching and effacing protein</fullName>
    </alternativeName>
</protein>
<dbReference type="SMART" id="SM00257">
    <property type="entry name" value="LysM"/>
    <property type="match status" value="1"/>
</dbReference>
<feature type="domain" description="Big-1" evidence="10">
    <location>
        <begin position="930"/>
        <end position="1022"/>
    </location>
</feature>
<gene>
    <name evidence="12" type="ORF">EYS06_22810</name>
</gene>